<dbReference type="RefSeq" id="WP_151781267.1">
    <property type="nucleotide sequence ID" value="NZ_BKNL01000042.1"/>
</dbReference>
<dbReference type="Pfam" id="PF09995">
    <property type="entry name" value="MPAB_Lcp_cat"/>
    <property type="match status" value="1"/>
</dbReference>
<dbReference type="EMBL" id="CP092085">
    <property type="protein sequence ID" value="UUN97693.1"/>
    <property type="molecule type" value="Genomic_DNA"/>
</dbReference>
<protein>
    <submittedName>
        <fullName evidence="2">DUF2236 domain-containing protein</fullName>
    </submittedName>
</protein>
<reference evidence="2" key="1">
    <citation type="submission" date="2022-02" db="EMBL/GenBank/DDBJ databases">
        <title>Characterization of Tn125 harboring carbapenem-resistant Acinetobacter bereziniae clinical isolates.</title>
        <authorList>
            <person name="Wong N.-K."/>
            <person name="Pan Q."/>
        </authorList>
    </citation>
    <scope>NUCLEOTIDE SEQUENCE</scope>
    <source>
        <strain evidence="2">GD03393</strain>
    </source>
</reference>
<dbReference type="InterPro" id="IPR018713">
    <property type="entry name" value="MPAB/Lcp_cat_dom"/>
</dbReference>
<dbReference type="GO" id="GO:0016491">
    <property type="term" value="F:oxidoreductase activity"/>
    <property type="evidence" value="ECO:0007669"/>
    <property type="project" value="InterPro"/>
</dbReference>
<evidence type="ECO:0000313" key="2">
    <source>
        <dbReference type="EMBL" id="UUN97693.1"/>
    </source>
</evidence>
<gene>
    <name evidence="2" type="ORF">I9054_020635</name>
</gene>
<name>A0A8I1DIP9_ACIBZ</name>
<evidence type="ECO:0000313" key="3">
    <source>
        <dbReference type="Proteomes" id="UP000644140"/>
    </source>
</evidence>
<organism evidence="2 3">
    <name type="scientific">Acinetobacter bereziniae</name>
    <name type="common">Acinetobacter genomosp. 10</name>
    <dbReference type="NCBI Taxonomy" id="106648"/>
    <lineage>
        <taxon>Bacteria</taxon>
        <taxon>Pseudomonadati</taxon>
        <taxon>Pseudomonadota</taxon>
        <taxon>Gammaproteobacteria</taxon>
        <taxon>Moraxellales</taxon>
        <taxon>Moraxellaceae</taxon>
        <taxon>Acinetobacter</taxon>
    </lineage>
</organism>
<dbReference type="InterPro" id="IPR037473">
    <property type="entry name" value="Lcp-like"/>
</dbReference>
<evidence type="ECO:0000259" key="1">
    <source>
        <dbReference type="Pfam" id="PF09995"/>
    </source>
</evidence>
<dbReference type="PANTHER" id="PTHR37539">
    <property type="entry name" value="SECRETED PROTEIN-RELATED"/>
    <property type="match status" value="1"/>
</dbReference>
<dbReference type="AlphaFoldDB" id="A0A8I1DIP9"/>
<dbReference type="Proteomes" id="UP000644140">
    <property type="component" value="Chromosome"/>
</dbReference>
<accession>A0A8I1DIP9</accession>
<feature type="domain" description="ER-bound oxygenase mpaB/mpaB'/Rubber oxygenase catalytic" evidence="1">
    <location>
        <begin position="144"/>
        <end position="350"/>
    </location>
</feature>
<dbReference type="PANTHER" id="PTHR37539:SF1">
    <property type="entry name" value="ER-BOUND OXYGENASE MPAB_MPAB'_RUBBER OXYGENASE CATALYTIC DOMAIN-CONTAINING PROTEIN"/>
    <property type="match status" value="1"/>
</dbReference>
<proteinExistence type="predicted"/>
<sequence length="403" mass="47123">MQTLVKPQRLAPYEKMSRTNLKTRIFHYFTEQPLQPSYAEYLSLNDALQTGDNAMDQVMDWVMTNPRQNRKLFETALYQGLDKLPHDIPVLTDFFKIVEHAPSWLDSAKIETAIKFTHRLGSNGTFILRDLALMTGYQYPGFNQPLIQTGALHKYAGKRLAETHKWWLDVNQLNSFSRFNDGFTSTIYVRFIHSLVRYQLNKSKDWDHEIWGTPINQYDQAMTNIAFSAVLLIGVRAIGIFPSKAECDALMHFWKYAGWLMGIDEKWLVNKESEAWKLLQWMNYAHPKVDESSKALAVSLSKEPFERHYKYFNRFLQRKAYQNHLDITQFFIGQRKMKNLGLKPRALAWYPLYLIAKNTLVYRGAKHIPKLDQYLQESGRAKQEYALSLYQNAGKQLASMHQS</sequence>